<feature type="compositionally biased region" description="Low complexity" evidence="6">
    <location>
        <begin position="209"/>
        <end position="218"/>
    </location>
</feature>
<keyword evidence="1" id="KW-0645">Protease</keyword>
<dbReference type="InterPro" id="IPR043502">
    <property type="entry name" value="DNA/RNA_pol_sf"/>
</dbReference>
<organism evidence="9 10">
    <name type="scientific">Helianthus annuus</name>
    <name type="common">Common sunflower</name>
    <dbReference type="NCBI Taxonomy" id="4232"/>
    <lineage>
        <taxon>Eukaryota</taxon>
        <taxon>Viridiplantae</taxon>
        <taxon>Streptophyta</taxon>
        <taxon>Embryophyta</taxon>
        <taxon>Tracheophyta</taxon>
        <taxon>Spermatophyta</taxon>
        <taxon>Magnoliopsida</taxon>
        <taxon>eudicotyledons</taxon>
        <taxon>Gunneridae</taxon>
        <taxon>Pentapetalae</taxon>
        <taxon>asterids</taxon>
        <taxon>campanulids</taxon>
        <taxon>Asterales</taxon>
        <taxon>Asteraceae</taxon>
        <taxon>Asteroideae</taxon>
        <taxon>Heliantheae alliance</taxon>
        <taxon>Heliantheae</taxon>
        <taxon>Helianthus</taxon>
    </lineage>
</organism>
<evidence type="ECO:0000313" key="9">
    <source>
        <dbReference type="EMBL" id="KAF5775409.1"/>
    </source>
</evidence>
<dbReference type="PANTHER" id="PTHR42648:SF28">
    <property type="entry name" value="TRANSPOSON-ENCODED PROTEIN WITH RIBONUCLEASE H-LIKE AND RETROVIRUS ZINC FINGER-LIKE DOMAINS"/>
    <property type="match status" value="1"/>
</dbReference>
<dbReference type="InterPro" id="IPR039537">
    <property type="entry name" value="Retrotran_Ty1/copia-like"/>
</dbReference>
<reference evidence="9" key="1">
    <citation type="journal article" date="2017" name="Nature">
        <title>The sunflower genome provides insights into oil metabolism, flowering and Asterid evolution.</title>
        <authorList>
            <person name="Badouin H."/>
            <person name="Gouzy J."/>
            <person name="Grassa C.J."/>
            <person name="Murat F."/>
            <person name="Staton S.E."/>
            <person name="Cottret L."/>
            <person name="Lelandais-Briere C."/>
            <person name="Owens G.L."/>
            <person name="Carrere S."/>
            <person name="Mayjonade B."/>
            <person name="Legrand L."/>
            <person name="Gill N."/>
            <person name="Kane N.C."/>
            <person name="Bowers J.E."/>
            <person name="Hubner S."/>
            <person name="Bellec A."/>
            <person name="Berard A."/>
            <person name="Berges H."/>
            <person name="Blanchet N."/>
            <person name="Boniface M.C."/>
            <person name="Brunel D."/>
            <person name="Catrice O."/>
            <person name="Chaidir N."/>
            <person name="Claudel C."/>
            <person name="Donnadieu C."/>
            <person name="Faraut T."/>
            <person name="Fievet G."/>
            <person name="Helmstetter N."/>
            <person name="King M."/>
            <person name="Knapp S.J."/>
            <person name="Lai Z."/>
            <person name="Le Paslier M.C."/>
            <person name="Lippi Y."/>
            <person name="Lorenzon L."/>
            <person name="Mandel J.R."/>
            <person name="Marage G."/>
            <person name="Marchand G."/>
            <person name="Marquand E."/>
            <person name="Bret-Mestries E."/>
            <person name="Morien E."/>
            <person name="Nambeesan S."/>
            <person name="Nguyen T."/>
            <person name="Pegot-Espagnet P."/>
            <person name="Pouilly N."/>
            <person name="Raftis F."/>
            <person name="Sallet E."/>
            <person name="Schiex T."/>
            <person name="Thomas J."/>
            <person name="Vandecasteele C."/>
            <person name="Vares D."/>
            <person name="Vear F."/>
            <person name="Vautrin S."/>
            <person name="Crespi M."/>
            <person name="Mangin B."/>
            <person name="Burke J.M."/>
            <person name="Salse J."/>
            <person name="Munos S."/>
            <person name="Vincourt P."/>
            <person name="Rieseberg L.H."/>
            <person name="Langlade N.B."/>
        </authorList>
    </citation>
    <scope>NUCLEOTIDE SEQUENCE</scope>
    <source>
        <tissue evidence="9">Leaves</tissue>
    </source>
</reference>
<reference evidence="9" key="2">
    <citation type="submission" date="2020-06" db="EMBL/GenBank/DDBJ databases">
        <title>Helianthus annuus Genome sequencing and assembly Release 2.</title>
        <authorList>
            <person name="Gouzy J."/>
            <person name="Langlade N."/>
            <person name="Munos S."/>
        </authorList>
    </citation>
    <scope>NUCLEOTIDE SEQUENCE</scope>
    <source>
        <tissue evidence="9">Leaves</tissue>
    </source>
</reference>
<keyword evidence="9" id="KW-0808">Transferase</keyword>
<evidence type="ECO:0000256" key="6">
    <source>
        <dbReference type="SAM" id="MobiDB-lite"/>
    </source>
</evidence>
<evidence type="ECO:0000256" key="2">
    <source>
        <dbReference type="ARBA" id="ARBA00022723"/>
    </source>
</evidence>
<keyword evidence="4" id="KW-0378">Hydrolase</keyword>
<keyword evidence="10" id="KW-1185">Reference proteome</keyword>
<dbReference type="InterPro" id="IPR057670">
    <property type="entry name" value="SH3_retrovirus"/>
</dbReference>
<dbReference type="PANTHER" id="PTHR42648">
    <property type="entry name" value="TRANSPOSASE, PUTATIVE-RELATED"/>
    <property type="match status" value="1"/>
</dbReference>
<evidence type="ECO:0000259" key="7">
    <source>
        <dbReference type="PROSITE" id="PS50158"/>
    </source>
</evidence>
<dbReference type="GO" id="GO:0008270">
    <property type="term" value="F:zinc ion binding"/>
    <property type="evidence" value="ECO:0007669"/>
    <property type="project" value="UniProtKB-KW"/>
</dbReference>
<dbReference type="InterPro" id="IPR036875">
    <property type="entry name" value="Znf_CCHC_sf"/>
</dbReference>
<dbReference type="InterPro" id="IPR001878">
    <property type="entry name" value="Znf_CCHC"/>
</dbReference>
<feature type="domain" description="CCHC-type" evidence="7">
    <location>
        <begin position="227"/>
        <end position="244"/>
    </location>
</feature>
<dbReference type="Pfam" id="PF07727">
    <property type="entry name" value="RVT_2"/>
    <property type="match status" value="1"/>
</dbReference>
<dbReference type="GO" id="GO:0004190">
    <property type="term" value="F:aspartic-type endopeptidase activity"/>
    <property type="evidence" value="ECO:0007669"/>
    <property type="project" value="UniProtKB-KW"/>
</dbReference>
<dbReference type="GO" id="GO:0003964">
    <property type="term" value="F:RNA-directed DNA polymerase activity"/>
    <property type="evidence" value="ECO:0007669"/>
    <property type="project" value="UniProtKB-KW"/>
</dbReference>
<keyword evidence="5" id="KW-0863">Zinc-finger</keyword>
<dbReference type="PROSITE" id="PS50994">
    <property type="entry name" value="INTEGRASE"/>
    <property type="match status" value="1"/>
</dbReference>
<dbReference type="CDD" id="cd09272">
    <property type="entry name" value="RNase_HI_RT_Ty1"/>
    <property type="match status" value="1"/>
</dbReference>
<dbReference type="SUPFAM" id="SSF57756">
    <property type="entry name" value="Retrovirus zinc finger-like domains"/>
    <property type="match status" value="1"/>
</dbReference>
<evidence type="ECO:0000256" key="1">
    <source>
        <dbReference type="ARBA" id="ARBA00022670"/>
    </source>
</evidence>
<dbReference type="Gene3D" id="3.30.420.10">
    <property type="entry name" value="Ribonuclease H-like superfamily/Ribonuclease H"/>
    <property type="match status" value="1"/>
</dbReference>
<dbReference type="InterPro" id="IPR013103">
    <property type="entry name" value="RVT_2"/>
</dbReference>
<name>A0A9K3ELX9_HELAN</name>
<feature type="compositionally biased region" description="Low complexity" evidence="6">
    <location>
        <begin position="743"/>
        <end position="757"/>
    </location>
</feature>
<dbReference type="SMART" id="SM00343">
    <property type="entry name" value="ZnF_C2HC"/>
    <property type="match status" value="1"/>
</dbReference>
<keyword evidence="9" id="KW-0548">Nucleotidyltransferase</keyword>
<keyword evidence="9" id="KW-0695">RNA-directed DNA polymerase</keyword>
<dbReference type="Gramene" id="mRNA:HanXRQr2_Chr13g0611741">
    <property type="protein sequence ID" value="CDS:HanXRQr2_Chr13g0611741.1"/>
    <property type="gene ID" value="HanXRQr2_Chr13g0611741"/>
</dbReference>
<dbReference type="GO" id="GO:0006508">
    <property type="term" value="P:proteolysis"/>
    <property type="evidence" value="ECO:0007669"/>
    <property type="project" value="UniProtKB-KW"/>
</dbReference>
<feature type="region of interest" description="Disordered" evidence="6">
    <location>
        <begin position="243"/>
        <end position="271"/>
    </location>
</feature>
<dbReference type="InterPro" id="IPR001584">
    <property type="entry name" value="Integrase_cat-core"/>
</dbReference>
<gene>
    <name evidence="9" type="ORF">HanXRQr2_Chr13g0611741</name>
</gene>
<dbReference type="InterPro" id="IPR036397">
    <property type="entry name" value="RNaseH_sf"/>
</dbReference>
<dbReference type="Pfam" id="PF25597">
    <property type="entry name" value="SH3_retrovirus"/>
    <property type="match status" value="1"/>
</dbReference>
<dbReference type="InterPro" id="IPR012337">
    <property type="entry name" value="RNaseH-like_sf"/>
</dbReference>
<dbReference type="EC" id="2.7.7.49" evidence="9"/>
<evidence type="ECO:0000256" key="5">
    <source>
        <dbReference type="PROSITE-ProRule" id="PRU00047"/>
    </source>
</evidence>
<accession>A0A9K3ELX9</accession>
<dbReference type="GO" id="GO:0003676">
    <property type="term" value="F:nucleic acid binding"/>
    <property type="evidence" value="ECO:0007669"/>
    <property type="project" value="InterPro"/>
</dbReference>
<evidence type="ECO:0000259" key="8">
    <source>
        <dbReference type="PROSITE" id="PS50994"/>
    </source>
</evidence>
<sequence>MVSTKFELEKFDGRNDFSLWRVKMRALLVHNGVVDALKGEDRLPNELSAKEKKEILEKAHSAIILSLGDRVLREVSKEASAAGVWAKLETLYMTKSLANRLYLKKRLYTFKMESGKSLEEHTDDFNKLVLDLENIEVTLEDEDKAILFLTSLPSSYESFVDTLMYARETLSMEEVLAALNSKELKKKTVDKEEGSDGLYVRGRPENRSSKSFKGSSSRSKSKTKFKRKCFVCNSEKHLKKDCPEWKRKKTESSSSKSYTSHSVQEDSSDGYDSADVLSVTWDEVKKHWVMDSGCSFHMTPRREYFKDLKMYSLGTVQLGDDRPCQILGIGTIVFKMNNGTEVVLKNVRYIPSLKRSLLSLGTFERDGYHVLLKDGKAKVIKGSLVVLTGTRKDNNIYLLDGSVASNEVSAVISDKENETTLKWHRRLGHVSSQGLMELKKQQVIKELTSCDVGFCENCIMGKQKRVKFMKGKHNTRGILDYVHSDLWGPARVESLGGARYFMTVIDDFSRRVWVFILKHKSEAFKKFKEWKIYIENQTERKIKKLRTDNGLEYCNKEFEELCAESGIGRHLTIPGTPQQNGLAERMNRTLLERVRCMRLSAGLPKTFWAEAVKTAAYLINMCPSRAINMKSPMEVWTGEPPNYEDLRVFGTLAFAHTSQDKLESRAIKCIFLGYQEREKGYRLWKIEGESPRIIKSRNVEFQEKIYYKDVMNGKSSKSVNTSQEDVQIEVETSEIVSSDVQNEESPTVETETTSEQSGDYWLSRDRERRNVIKPLRFRQNTNVSAVAFITAENECVNEHLTYYQAISSKEKEEWHKAMQEEMSSLIKNKTWELVKKPKDQKVVACKWIYKIKEGIPGVENRRFKARLVAKGFTQKEGVDYTEIFSPVVKHTSIRILLAITAALDLELEQLDVKTAFLHGYLDEKIYMAQPLGFVEEGSEEKVCLLKRSLYGLKQSPRQWYKRFDEFMTSSGFARSSYDSCVYYREYCPGNYVYLLLYVDDMLIACKHKEQIKEVKELLKSEFEMKELGDAKKILGMEICRDRQLKKLKLTQSAYVKKILENYRMEGCKAVKTPLGAHFKLSLQDSPKTEQEERYMNSVPYANVVGSMMYLMVCTRPDLAYAVSVVSRYLSCPGKVHWEAVKWILRYLKGTQDWGLVFGDNASDQQRVVGFVDADFAKDPDKGRSVTGYMFKVLGNMVSWKSQLQHIVALSTTESEYVALTEAVKEALWLKGILKELGIKANVPVICCDNQGAIQLSKNSVYHERTKHISVKLHFIRDIVNKKLVEIKWVETEQNTADVFTKCLPGSKFYMCLADMRVG</sequence>
<feature type="domain" description="Integrase catalytic" evidence="8">
    <location>
        <begin position="469"/>
        <end position="640"/>
    </location>
</feature>
<dbReference type="InterPro" id="IPR025724">
    <property type="entry name" value="GAG-pre-integrase_dom"/>
</dbReference>
<feature type="compositionally biased region" description="Low complexity" evidence="6">
    <location>
        <begin position="252"/>
        <end position="262"/>
    </location>
</feature>
<dbReference type="SUPFAM" id="SSF56672">
    <property type="entry name" value="DNA/RNA polymerases"/>
    <property type="match status" value="1"/>
</dbReference>
<dbReference type="SUPFAM" id="SSF53098">
    <property type="entry name" value="Ribonuclease H-like"/>
    <property type="match status" value="1"/>
</dbReference>
<dbReference type="EMBL" id="MNCJ02000328">
    <property type="protein sequence ID" value="KAF5775409.1"/>
    <property type="molecule type" value="Genomic_DNA"/>
</dbReference>
<keyword evidence="5" id="KW-0862">Zinc</keyword>
<dbReference type="PROSITE" id="PS50158">
    <property type="entry name" value="ZF_CCHC"/>
    <property type="match status" value="1"/>
</dbReference>
<dbReference type="Pfam" id="PF13976">
    <property type="entry name" value="gag_pre-integrs"/>
    <property type="match status" value="1"/>
</dbReference>
<dbReference type="Pfam" id="PF00665">
    <property type="entry name" value="rve"/>
    <property type="match status" value="1"/>
</dbReference>
<evidence type="ECO:0000256" key="4">
    <source>
        <dbReference type="ARBA" id="ARBA00022801"/>
    </source>
</evidence>
<comment type="caution">
    <text evidence="9">The sequence shown here is derived from an EMBL/GenBank/DDBJ whole genome shotgun (WGS) entry which is preliminary data.</text>
</comment>
<evidence type="ECO:0000256" key="3">
    <source>
        <dbReference type="ARBA" id="ARBA00022750"/>
    </source>
</evidence>
<dbReference type="InterPro" id="IPR054722">
    <property type="entry name" value="PolX-like_BBD"/>
</dbReference>
<dbReference type="GO" id="GO:0015074">
    <property type="term" value="P:DNA integration"/>
    <property type="evidence" value="ECO:0007669"/>
    <property type="project" value="InterPro"/>
</dbReference>
<dbReference type="Pfam" id="PF22936">
    <property type="entry name" value="Pol_BBD"/>
    <property type="match status" value="1"/>
</dbReference>
<dbReference type="Proteomes" id="UP000215914">
    <property type="component" value="Unassembled WGS sequence"/>
</dbReference>
<protein>
    <submittedName>
        <fullName evidence="9">RNA-directed DNA polymerase</fullName>
        <ecNumber evidence="9">2.7.7.49</ecNumber>
    </submittedName>
</protein>
<feature type="region of interest" description="Disordered" evidence="6">
    <location>
        <begin position="734"/>
        <end position="760"/>
    </location>
</feature>
<evidence type="ECO:0000313" key="10">
    <source>
        <dbReference type="Proteomes" id="UP000215914"/>
    </source>
</evidence>
<keyword evidence="3" id="KW-0064">Aspartyl protease</keyword>
<feature type="region of interest" description="Disordered" evidence="6">
    <location>
        <begin position="193"/>
        <end position="220"/>
    </location>
</feature>
<proteinExistence type="predicted"/>
<keyword evidence="2" id="KW-0479">Metal-binding</keyword>
<dbReference type="Pfam" id="PF14223">
    <property type="entry name" value="Retrotran_gag_2"/>
    <property type="match status" value="1"/>
</dbReference>